<proteinExistence type="predicted"/>
<reference evidence="3" key="1">
    <citation type="submission" date="2023-07" db="EMBL/GenBank/DDBJ databases">
        <authorList>
            <person name="Colorado M.A."/>
            <person name="Villamil L.M."/>
            <person name="Melo J.F."/>
            <person name="Rodriguez J.A."/>
            <person name="Ruiz R.Y."/>
        </authorList>
    </citation>
    <scope>NUCLEOTIDE SEQUENCE [LARGE SCALE GENOMIC DNA]</scope>
    <source>
        <strain evidence="3">C33</strain>
    </source>
</reference>
<dbReference type="Proteomes" id="UP001279681">
    <property type="component" value="Unassembled WGS sequence"/>
</dbReference>
<name>A0ABU4W6I1_9FUSO</name>
<evidence type="ECO:0000313" key="2">
    <source>
        <dbReference type="EMBL" id="MDX8335132.1"/>
    </source>
</evidence>
<keyword evidence="3" id="KW-1185">Reference proteome</keyword>
<comment type="caution">
    <text evidence="2">The sequence shown here is derived from an EMBL/GenBank/DDBJ whole genome shotgun (WGS) entry which is preliminary data.</text>
</comment>
<dbReference type="InterPro" id="IPR031493">
    <property type="entry name" value="Zinc_ribbon_15"/>
</dbReference>
<evidence type="ECO:0000259" key="1">
    <source>
        <dbReference type="Pfam" id="PF17032"/>
    </source>
</evidence>
<evidence type="ECO:0000313" key="3">
    <source>
        <dbReference type="Proteomes" id="UP001279681"/>
    </source>
</evidence>
<dbReference type="EMBL" id="JAVIKH010000001">
    <property type="protein sequence ID" value="MDX8335132.1"/>
    <property type="molecule type" value="Genomic_DNA"/>
</dbReference>
<gene>
    <name evidence="2" type="ORF">RFV38_01225</name>
</gene>
<dbReference type="RefSeq" id="WP_320312542.1">
    <property type="nucleotide sequence ID" value="NZ_JAVIKH010000001.1"/>
</dbReference>
<feature type="domain" description="Zinc-ribbon 15" evidence="1">
    <location>
        <begin position="22"/>
        <end position="70"/>
    </location>
</feature>
<organism evidence="2 3">
    <name type="scientific">Candidatus Cetobacterium colombiensis</name>
    <dbReference type="NCBI Taxonomy" id="3073100"/>
    <lineage>
        <taxon>Bacteria</taxon>
        <taxon>Fusobacteriati</taxon>
        <taxon>Fusobacteriota</taxon>
        <taxon>Fusobacteriia</taxon>
        <taxon>Fusobacteriales</taxon>
        <taxon>Fusobacteriaceae</taxon>
        <taxon>Cetobacterium</taxon>
    </lineage>
</organism>
<dbReference type="Pfam" id="PF17032">
    <property type="entry name" value="Zn_ribbon_15"/>
    <property type="match status" value="1"/>
</dbReference>
<sequence>MIFIGIFGIKNSEEKIRDVDFECTGCLSEKVELYAIRKVLELFFIPIITLRKSHIIACRSCKSSYQLKENKMEEVLLKGKVRYDDVEKILKEF</sequence>
<protein>
    <submittedName>
        <fullName evidence="2">Zinc-ribbon domain-containing protein</fullName>
    </submittedName>
</protein>
<accession>A0ABU4W6I1</accession>